<dbReference type="PANTHER" id="PTHR46825:SF9">
    <property type="entry name" value="BETA-LACTAMASE-RELATED DOMAIN-CONTAINING PROTEIN"/>
    <property type="match status" value="1"/>
</dbReference>
<dbReference type="SUPFAM" id="SSF56601">
    <property type="entry name" value="beta-lactamase/transpeptidase-like"/>
    <property type="match status" value="1"/>
</dbReference>
<dbReference type="EMBL" id="BLAY01000003">
    <property type="protein sequence ID" value="GET35699.1"/>
    <property type="molecule type" value="Genomic_DNA"/>
</dbReference>
<dbReference type="PANTHER" id="PTHR46825">
    <property type="entry name" value="D-ALANYL-D-ALANINE-CARBOXYPEPTIDASE/ENDOPEPTIDASE AMPH"/>
    <property type="match status" value="1"/>
</dbReference>
<proteinExistence type="predicted"/>
<dbReference type="InterPro" id="IPR050491">
    <property type="entry name" value="AmpC-like"/>
</dbReference>
<evidence type="ECO:0000256" key="1">
    <source>
        <dbReference type="SAM" id="SignalP"/>
    </source>
</evidence>
<gene>
    <name evidence="3" type="ORF">MiSe_04410</name>
</gene>
<evidence type="ECO:0000313" key="4">
    <source>
        <dbReference type="Proteomes" id="UP001050975"/>
    </source>
</evidence>
<feature type="chain" id="PRO_5043719118" description="Beta-lactamase-related domain-containing protein" evidence="1">
    <location>
        <begin position="38"/>
        <end position="483"/>
    </location>
</feature>
<reference evidence="3" key="1">
    <citation type="submission" date="2019-10" db="EMBL/GenBank/DDBJ databases">
        <title>Draft genome sequece of Microseira wollei NIES-4236.</title>
        <authorList>
            <person name="Yamaguchi H."/>
            <person name="Suzuki S."/>
            <person name="Kawachi M."/>
        </authorList>
    </citation>
    <scope>NUCLEOTIDE SEQUENCE</scope>
    <source>
        <strain evidence="3">NIES-4236</strain>
    </source>
</reference>
<comment type="caution">
    <text evidence="3">The sequence shown here is derived from an EMBL/GenBank/DDBJ whole genome shotgun (WGS) entry which is preliminary data.</text>
</comment>
<sequence>MPSLPHHNFRIYEPKIMNQFLAAIAFLLLIFAASCFAQNDMTAKVDKFVKDEMQKQKIPGVSLAVLRDGQIVYAKGYGLANVEHQVPVKPETIFQSGSIGKQFTATAVMILVEEGKISLDDKINKYFTDAPESWKNIAVRHLLTHTSGMGDYPKDFDYRADYTEDEFYKKIKAAPLAFQPGENWDYSNMGYVTLGILINKVSGKFYGDFLQERVFKPLGMTTARIINEDDIIPNRAAGYMLVKGELKNQQWVSPSVNTTADGALYLTVYDMAKWDAALYGEKLLKKTTLEQMWTPVKLNNGKTHPYGFGWGLGEANGKRIIEHGGAWQGFKSFIVRYPDEKLTVVIFANLIEASEEKLARGVAAIYSPAVALPALSSIEDKEPKVTAFVKEVLQKTVDGTVSRELFTPEAATALFPDRNKQAGDFLKSLGTFVDLQLVERTEQGEVRLYRYRVTYRNYQDNVLLLTVGLTKDDKIAGIQIQPE</sequence>
<feature type="signal peptide" evidence="1">
    <location>
        <begin position="1"/>
        <end position="37"/>
    </location>
</feature>
<accession>A0AAV3X5U5</accession>
<dbReference type="InterPro" id="IPR012338">
    <property type="entry name" value="Beta-lactam/transpept-like"/>
</dbReference>
<dbReference type="AlphaFoldDB" id="A0AAV3X5U5"/>
<keyword evidence="4" id="KW-1185">Reference proteome</keyword>
<dbReference type="Pfam" id="PF00144">
    <property type="entry name" value="Beta-lactamase"/>
    <property type="match status" value="1"/>
</dbReference>
<protein>
    <recommendedName>
        <fullName evidence="2">Beta-lactamase-related domain-containing protein</fullName>
    </recommendedName>
</protein>
<organism evidence="3 4">
    <name type="scientific">Microseira wollei NIES-4236</name>
    <dbReference type="NCBI Taxonomy" id="2530354"/>
    <lineage>
        <taxon>Bacteria</taxon>
        <taxon>Bacillati</taxon>
        <taxon>Cyanobacteriota</taxon>
        <taxon>Cyanophyceae</taxon>
        <taxon>Oscillatoriophycideae</taxon>
        <taxon>Aerosakkonematales</taxon>
        <taxon>Aerosakkonemataceae</taxon>
        <taxon>Microseira</taxon>
    </lineage>
</organism>
<evidence type="ECO:0000259" key="2">
    <source>
        <dbReference type="Pfam" id="PF00144"/>
    </source>
</evidence>
<dbReference type="Proteomes" id="UP001050975">
    <property type="component" value="Unassembled WGS sequence"/>
</dbReference>
<dbReference type="Gene3D" id="3.40.710.10">
    <property type="entry name" value="DD-peptidase/beta-lactamase superfamily"/>
    <property type="match status" value="1"/>
</dbReference>
<evidence type="ECO:0000313" key="3">
    <source>
        <dbReference type="EMBL" id="GET35699.1"/>
    </source>
</evidence>
<feature type="domain" description="Beta-lactamase-related" evidence="2">
    <location>
        <begin position="45"/>
        <end position="352"/>
    </location>
</feature>
<keyword evidence="1" id="KW-0732">Signal</keyword>
<dbReference type="InterPro" id="IPR001466">
    <property type="entry name" value="Beta-lactam-related"/>
</dbReference>
<name>A0AAV3X5U5_9CYAN</name>